<dbReference type="SUPFAM" id="SSF53335">
    <property type="entry name" value="S-adenosyl-L-methionine-dependent methyltransferases"/>
    <property type="match status" value="1"/>
</dbReference>
<dbReference type="PANTHER" id="PTHR43861:SF6">
    <property type="entry name" value="METHYLTRANSFERASE TYPE 11"/>
    <property type="match status" value="1"/>
</dbReference>
<protein>
    <recommendedName>
        <fullName evidence="4">Methyltransferase type 11 domain-containing protein</fullName>
    </recommendedName>
</protein>
<dbReference type="CDD" id="cd02440">
    <property type="entry name" value="AdoMet_MTases"/>
    <property type="match status" value="1"/>
</dbReference>
<dbReference type="PANTHER" id="PTHR43861">
    <property type="entry name" value="TRANS-ACONITATE 2-METHYLTRANSFERASE-RELATED"/>
    <property type="match status" value="1"/>
</dbReference>
<dbReference type="Pfam" id="PF13489">
    <property type="entry name" value="Methyltransf_23"/>
    <property type="match status" value="1"/>
</dbReference>
<dbReference type="InterPro" id="IPR029063">
    <property type="entry name" value="SAM-dependent_MTases_sf"/>
</dbReference>
<keyword evidence="1" id="KW-0812">Transmembrane</keyword>
<reference evidence="2 3" key="1">
    <citation type="journal article" date="2016" name="Nat. Commun.">
        <title>Thousands of microbial genomes shed light on interconnected biogeochemical processes in an aquifer system.</title>
        <authorList>
            <person name="Anantharaman K."/>
            <person name="Brown C.T."/>
            <person name="Hug L.A."/>
            <person name="Sharon I."/>
            <person name="Castelle C.J."/>
            <person name="Probst A.J."/>
            <person name="Thomas B.C."/>
            <person name="Singh A."/>
            <person name="Wilkins M.J."/>
            <person name="Karaoz U."/>
            <person name="Brodie E.L."/>
            <person name="Williams K.H."/>
            <person name="Hubbard S.S."/>
            <person name="Banfield J.F."/>
        </authorList>
    </citation>
    <scope>NUCLEOTIDE SEQUENCE [LARGE SCALE GENOMIC DNA]</scope>
</reference>
<name>A0A1G2L234_9BACT</name>
<keyword evidence="1" id="KW-0472">Membrane</keyword>
<gene>
    <name evidence="2" type="ORF">A2934_00460</name>
</gene>
<organism evidence="2 3">
    <name type="scientific">Candidatus Sungbacteria bacterium RIFCSPLOWO2_01_FULL_47_10</name>
    <dbReference type="NCBI Taxonomy" id="1802276"/>
    <lineage>
        <taxon>Bacteria</taxon>
        <taxon>Candidatus Sungiibacteriota</taxon>
    </lineage>
</organism>
<accession>A0A1G2L234</accession>
<dbReference type="Proteomes" id="UP000177982">
    <property type="component" value="Unassembled WGS sequence"/>
</dbReference>
<keyword evidence="1" id="KW-1133">Transmembrane helix</keyword>
<evidence type="ECO:0000313" key="2">
    <source>
        <dbReference type="EMBL" id="OHA05620.1"/>
    </source>
</evidence>
<feature type="transmembrane region" description="Helical" evidence="1">
    <location>
        <begin position="341"/>
        <end position="361"/>
    </location>
</feature>
<dbReference type="EMBL" id="MHQO01000047">
    <property type="protein sequence ID" value="OHA05620.1"/>
    <property type="molecule type" value="Genomic_DNA"/>
</dbReference>
<sequence>MYDTSGRVTTSVILIPYYLYEIIQGLTPDWPIPSYEHPGTGSAIDRVLILLYIHDIFNDMDSRQVTNHTCQFCGNHDLLYTLMAYEFNTGEPFELWKCNNYNALFTLPRLSDRELEKYYEKTYYGKRKSLVDQTITRERVGALLRLAGNKPKKVLDVGCGNGLFLLGLQKKGWDISGTELAPESHINHDVSRFVCKGPIEKCERAFAAGSFDIITMWHTLEHFTDPKKYLAEAQKLLKPGGLLVIEVPNFTSLQSRITGRHWYPLYVPQHQTHFSPQALALLLKKSGFRPIHISHGTFFYDVFGFVQSVLNTVCRKKNIFFDIVNGKFGTLRQRKIGTRDFAVTVLLAPPLSLISLVFYAIEKLMGRAGTMRFIARKI</sequence>
<evidence type="ECO:0000256" key="1">
    <source>
        <dbReference type="SAM" id="Phobius"/>
    </source>
</evidence>
<evidence type="ECO:0000313" key="3">
    <source>
        <dbReference type="Proteomes" id="UP000177982"/>
    </source>
</evidence>
<evidence type="ECO:0008006" key="4">
    <source>
        <dbReference type="Google" id="ProtNLM"/>
    </source>
</evidence>
<proteinExistence type="predicted"/>
<dbReference type="Gene3D" id="3.40.50.150">
    <property type="entry name" value="Vaccinia Virus protein VP39"/>
    <property type="match status" value="1"/>
</dbReference>
<comment type="caution">
    <text evidence="2">The sequence shown here is derived from an EMBL/GenBank/DDBJ whole genome shotgun (WGS) entry which is preliminary data.</text>
</comment>
<dbReference type="AlphaFoldDB" id="A0A1G2L234"/>